<dbReference type="GO" id="GO:0009252">
    <property type="term" value="P:peptidoglycan biosynthetic process"/>
    <property type="evidence" value="ECO:0007669"/>
    <property type="project" value="UniProtKB-UniRule"/>
</dbReference>
<comment type="similarity">
    <text evidence="2 20">Belongs to the MurCDEF family. MurE subfamily.</text>
</comment>
<evidence type="ECO:0000259" key="24">
    <source>
        <dbReference type="Pfam" id="PF08245"/>
    </source>
</evidence>
<dbReference type="STRING" id="1385512.N784_07685"/>
<dbReference type="SUPFAM" id="SSF63418">
    <property type="entry name" value="MurE/MurF N-terminal domain"/>
    <property type="match status" value="1"/>
</dbReference>
<evidence type="ECO:0000259" key="22">
    <source>
        <dbReference type="Pfam" id="PF01225"/>
    </source>
</evidence>
<dbReference type="EMBL" id="AVPG01000002">
    <property type="protein sequence ID" value="KGX88542.1"/>
    <property type="molecule type" value="Genomic_DNA"/>
</dbReference>
<dbReference type="NCBIfam" id="NF001126">
    <property type="entry name" value="PRK00139.1-4"/>
    <property type="match status" value="1"/>
</dbReference>
<sequence length="491" mass="53904">MKLTKLMQTLPVYQTIQSIEHIEVNGIEMDSRAIQNGNVFICINGYTVDGHDFVDQAIHNGAVAIVAERPLQVSVPVIVVQNSARAMAKLASYFYHQPTQQLHLIGVTGTNGKTTTSYLIDRIFRAYNQRTGLIGTIQMNIVDQSYEVKNTTPDALFLQRHFAKMVDHQVNTAVMEVSSHALDLGRVHGCDFDVAVFTNLSQDHLDYHKDMDDYLRAKSLLFSQLGNHYTGKPKYAVVNRDDSASEVLIKSTAHNVVTYGLHSEATVKAEQVKLTANGTSFILVANDERIAINSKLIGRFSVYNMLAAASAAWVSGVPLSTIKEALEQTTGVSGRFEPVLCGQDFGVIVDYAHTPDSLENVLQTIQSFVEGKAIVVVGCGGNRDASKRPLMANVAVQHATKAIFTSDNPRKEDPVAILNDMEAGVVGQEYEVIVDRREAICAAIQQAQPGDVVLIAGKGHETYQEVNGVRSHFDDREVATECIEVKQSKEK</sequence>
<dbReference type="eggNOG" id="COG0769">
    <property type="taxonomic scope" value="Bacteria"/>
</dbReference>
<keyword evidence="5 20" id="KW-0132">Cell division</keyword>
<dbReference type="InterPro" id="IPR013221">
    <property type="entry name" value="Mur_ligase_cen"/>
</dbReference>
<dbReference type="Proteomes" id="UP000030401">
    <property type="component" value="Unassembled WGS sequence"/>
</dbReference>
<dbReference type="UniPathway" id="UPA00219"/>
<evidence type="ECO:0000256" key="18">
    <source>
        <dbReference type="ARBA" id="ARBA00076158"/>
    </source>
</evidence>
<evidence type="ECO:0000256" key="4">
    <source>
        <dbReference type="ARBA" id="ARBA00022598"/>
    </source>
</evidence>
<comment type="pathway">
    <text evidence="1 20 21">Cell wall biogenesis; peptidoglycan biosynthesis.</text>
</comment>
<keyword evidence="3 20" id="KW-0963">Cytoplasm</keyword>
<evidence type="ECO:0000256" key="3">
    <source>
        <dbReference type="ARBA" id="ARBA00022490"/>
    </source>
</evidence>
<accession>A0A0A5HY67</accession>
<keyword evidence="26" id="KW-1185">Reference proteome</keyword>
<feature type="binding site" evidence="20">
    <location>
        <position position="178"/>
    </location>
    <ligand>
        <name>UDP-N-acetyl-alpha-D-muramoyl-L-alanyl-D-glutamate</name>
        <dbReference type="ChEBI" id="CHEBI:83900"/>
    </ligand>
</feature>
<evidence type="ECO:0000313" key="26">
    <source>
        <dbReference type="Proteomes" id="UP000030401"/>
    </source>
</evidence>
<feature type="binding site" evidence="20">
    <location>
        <begin position="407"/>
        <end position="410"/>
    </location>
    <ligand>
        <name>meso-2,6-diaminopimelate</name>
        <dbReference type="ChEBI" id="CHEBI:57791"/>
    </ligand>
</feature>
<dbReference type="RefSeq" id="WP_036832169.1">
    <property type="nucleotide sequence ID" value="NZ_AVPG01000002.1"/>
</dbReference>
<dbReference type="Pfam" id="PF08245">
    <property type="entry name" value="Mur_ligase_M"/>
    <property type="match status" value="1"/>
</dbReference>
<evidence type="ECO:0000256" key="17">
    <source>
        <dbReference type="ARBA" id="ARBA00075482"/>
    </source>
</evidence>
<evidence type="ECO:0000256" key="13">
    <source>
        <dbReference type="ARBA" id="ARBA00050251"/>
    </source>
</evidence>
<dbReference type="NCBIfam" id="TIGR01085">
    <property type="entry name" value="murE"/>
    <property type="match status" value="1"/>
</dbReference>
<dbReference type="SUPFAM" id="SSF53244">
    <property type="entry name" value="MurD-like peptide ligases, peptide-binding domain"/>
    <property type="match status" value="1"/>
</dbReference>
<feature type="domain" description="Mur ligase central" evidence="24">
    <location>
        <begin position="107"/>
        <end position="312"/>
    </location>
</feature>
<dbReference type="Pfam" id="PF02875">
    <property type="entry name" value="Mur_ligase_C"/>
    <property type="match status" value="1"/>
</dbReference>
<keyword evidence="12 20" id="KW-0961">Cell wall biogenesis/degradation</keyword>
<evidence type="ECO:0000256" key="14">
    <source>
        <dbReference type="ARBA" id="ARBA00056782"/>
    </source>
</evidence>
<keyword evidence="8 20" id="KW-0460">Magnesium</keyword>
<feature type="short sequence motif" description="Meso-diaminopimelate recognition motif" evidence="20">
    <location>
        <begin position="407"/>
        <end position="410"/>
    </location>
</feature>
<feature type="binding site" evidence="20">
    <location>
        <position position="461"/>
    </location>
    <ligand>
        <name>meso-2,6-diaminopimelate</name>
        <dbReference type="ChEBI" id="CHEBI:57791"/>
    </ligand>
</feature>
<feature type="domain" description="Mur ligase C-terminal" evidence="23">
    <location>
        <begin position="334"/>
        <end position="459"/>
    </location>
</feature>
<dbReference type="InterPro" id="IPR036565">
    <property type="entry name" value="Mur-like_cat_sf"/>
</dbReference>
<comment type="caution">
    <text evidence="20">Lacks conserved residue(s) required for the propagation of feature annotation.</text>
</comment>
<evidence type="ECO:0000256" key="15">
    <source>
        <dbReference type="ARBA" id="ARBA00066633"/>
    </source>
</evidence>
<dbReference type="PANTHER" id="PTHR23135:SF4">
    <property type="entry name" value="UDP-N-ACETYLMURAMOYL-L-ALANYL-D-GLUTAMATE--2,6-DIAMINOPIMELATE LIGASE MURE HOMOLOG, CHLOROPLASTIC"/>
    <property type="match status" value="1"/>
</dbReference>
<dbReference type="GO" id="GO:0071555">
    <property type="term" value="P:cell wall organization"/>
    <property type="evidence" value="ECO:0007669"/>
    <property type="project" value="UniProtKB-KW"/>
</dbReference>
<dbReference type="InterPro" id="IPR036615">
    <property type="entry name" value="Mur_ligase_C_dom_sf"/>
</dbReference>
<keyword evidence="4 20" id="KW-0436">Ligase</keyword>
<dbReference type="InterPro" id="IPR000713">
    <property type="entry name" value="Mur_ligase_N"/>
</dbReference>
<keyword evidence="11 20" id="KW-0131">Cell cycle</keyword>
<evidence type="ECO:0000256" key="7">
    <source>
        <dbReference type="ARBA" id="ARBA00022840"/>
    </source>
</evidence>
<comment type="cofactor">
    <cofactor evidence="20">
        <name>Mg(2+)</name>
        <dbReference type="ChEBI" id="CHEBI:18420"/>
    </cofactor>
</comment>
<comment type="function">
    <text evidence="14 20">Catalyzes the addition of meso-diaminopimelic acid to the nucleotide precursor UDP-N-acetylmuramoyl-L-alanyl-D-glutamate (UMAG) in the biosynthesis of bacterial cell-wall peptidoglycan.</text>
</comment>
<gene>
    <name evidence="20" type="primary">murE</name>
    <name evidence="25" type="ORF">N784_07685</name>
</gene>
<proteinExistence type="inferred from homology"/>
<dbReference type="Gene3D" id="3.40.1190.10">
    <property type="entry name" value="Mur-like, catalytic domain"/>
    <property type="match status" value="1"/>
</dbReference>
<comment type="subcellular location">
    <subcellularLocation>
        <location evidence="20 21">Cytoplasm</location>
    </subcellularLocation>
</comment>
<feature type="binding site" evidence="20">
    <location>
        <position position="150"/>
    </location>
    <ligand>
        <name>UDP-N-acetyl-alpha-D-muramoyl-L-alanyl-D-glutamate</name>
        <dbReference type="ChEBI" id="CHEBI:83900"/>
    </ligand>
</feature>
<evidence type="ECO:0000256" key="12">
    <source>
        <dbReference type="ARBA" id="ARBA00023316"/>
    </source>
</evidence>
<dbReference type="Gene3D" id="3.40.1390.10">
    <property type="entry name" value="MurE/MurF, N-terminal domain"/>
    <property type="match status" value="1"/>
</dbReference>
<dbReference type="NCBIfam" id="NF001124">
    <property type="entry name" value="PRK00139.1-2"/>
    <property type="match status" value="1"/>
</dbReference>
<evidence type="ECO:0000256" key="5">
    <source>
        <dbReference type="ARBA" id="ARBA00022618"/>
    </source>
</evidence>
<dbReference type="GO" id="GO:0008765">
    <property type="term" value="F:UDP-N-acetylmuramoylalanyl-D-glutamate-2,6-diaminopimelate ligase activity"/>
    <property type="evidence" value="ECO:0007669"/>
    <property type="project" value="UniProtKB-UniRule"/>
</dbReference>
<keyword evidence="6 20" id="KW-0547">Nucleotide-binding</keyword>
<feature type="binding site" evidence="20">
    <location>
        <begin position="109"/>
        <end position="115"/>
    </location>
    <ligand>
        <name>ATP</name>
        <dbReference type="ChEBI" id="CHEBI:30616"/>
    </ligand>
</feature>
<feature type="binding site" evidence="20">
    <location>
        <position position="186"/>
    </location>
    <ligand>
        <name>UDP-N-acetyl-alpha-D-muramoyl-L-alanyl-D-glutamate</name>
        <dbReference type="ChEBI" id="CHEBI:83900"/>
    </ligand>
</feature>
<evidence type="ECO:0000256" key="20">
    <source>
        <dbReference type="HAMAP-Rule" id="MF_00208"/>
    </source>
</evidence>
<feature type="binding site" evidence="20">
    <location>
        <begin position="151"/>
        <end position="152"/>
    </location>
    <ligand>
        <name>UDP-N-acetyl-alpha-D-muramoyl-L-alanyl-D-glutamate</name>
        <dbReference type="ChEBI" id="CHEBI:83900"/>
    </ligand>
</feature>
<dbReference type="GO" id="GO:0008360">
    <property type="term" value="P:regulation of cell shape"/>
    <property type="evidence" value="ECO:0007669"/>
    <property type="project" value="UniProtKB-KW"/>
</dbReference>
<organism evidence="25 26">
    <name type="scientific">Pontibacillus litoralis JSM 072002</name>
    <dbReference type="NCBI Taxonomy" id="1385512"/>
    <lineage>
        <taxon>Bacteria</taxon>
        <taxon>Bacillati</taxon>
        <taxon>Bacillota</taxon>
        <taxon>Bacilli</taxon>
        <taxon>Bacillales</taxon>
        <taxon>Bacillaceae</taxon>
        <taxon>Pontibacillus</taxon>
    </lineage>
</organism>
<dbReference type="InterPro" id="IPR035911">
    <property type="entry name" value="MurE/MurF_N"/>
</dbReference>
<name>A0A0A5HY67_9BACI</name>
<evidence type="ECO:0000256" key="1">
    <source>
        <dbReference type="ARBA" id="ARBA00004752"/>
    </source>
</evidence>
<evidence type="ECO:0000256" key="11">
    <source>
        <dbReference type="ARBA" id="ARBA00023306"/>
    </source>
</evidence>
<dbReference type="AlphaFoldDB" id="A0A0A5HY67"/>
<dbReference type="FunFam" id="3.90.190.20:FF:000006">
    <property type="entry name" value="UDP-N-acetylmuramoyl-L-alanyl-D-glutamate--2,6-diaminopimelate ligase"/>
    <property type="match status" value="1"/>
</dbReference>
<dbReference type="SUPFAM" id="SSF53623">
    <property type="entry name" value="MurD-like peptide ligases, catalytic domain"/>
    <property type="match status" value="1"/>
</dbReference>
<dbReference type="GO" id="GO:0000287">
    <property type="term" value="F:magnesium ion binding"/>
    <property type="evidence" value="ECO:0007669"/>
    <property type="project" value="UniProtKB-UniRule"/>
</dbReference>
<evidence type="ECO:0000256" key="16">
    <source>
        <dbReference type="ARBA" id="ARBA00072883"/>
    </source>
</evidence>
<evidence type="ECO:0000256" key="6">
    <source>
        <dbReference type="ARBA" id="ARBA00022741"/>
    </source>
</evidence>
<keyword evidence="7 20" id="KW-0067">ATP-binding</keyword>
<evidence type="ECO:0000313" key="25">
    <source>
        <dbReference type="EMBL" id="KGX88542.1"/>
    </source>
</evidence>
<dbReference type="GO" id="GO:0051301">
    <property type="term" value="P:cell division"/>
    <property type="evidence" value="ECO:0007669"/>
    <property type="project" value="UniProtKB-KW"/>
</dbReference>
<evidence type="ECO:0000256" key="8">
    <source>
        <dbReference type="ARBA" id="ARBA00022842"/>
    </source>
</evidence>
<dbReference type="FunFam" id="3.40.1390.10:FF:000005">
    <property type="entry name" value="UDP-N-acetylmuramoyl-L-alanyl-D-glutamate--2,6-diaminopimelate ligase"/>
    <property type="match status" value="1"/>
</dbReference>
<dbReference type="HAMAP" id="MF_00208">
    <property type="entry name" value="MurE"/>
    <property type="match status" value="1"/>
</dbReference>
<dbReference type="Pfam" id="PF01225">
    <property type="entry name" value="Mur_ligase"/>
    <property type="match status" value="1"/>
</dbReference>
<protein>
    <recommendedName>
        <fullName evidence="16 20">UDP-N-acetylmuramoyl-L-alanyl-D-glutamate--2,6-diaminopimelate ligase</fullName>
        <ecNumber evidence="15 20">6.3.2.13</ecNumber>
    </recommendedName>
    <alternativeName>
        <fullName evidence="17 20">Meso-A2pm-adding enzyme</fullName>
    </alternativeName>
    <alternativeName>
        <fullName evidence="18 20">Meso-diaminopimelate-adding enzyme</fullName>
    </alternativeName>
    <alternativeName>
        <fullName evidence="19 20">UDP-MurNAc-L-Ala-D-Glu:meso-diaminopimelate ligase</fullName>
    </alternativeName>
    <alternativeName>
        <fullName evidence="20">UDP-MurNAc-tripeptide synthetase</fullName>
    </alternativeName>
    <alternativeName>
        <fullName evidence="20">UDP-N-acetylmuramyl-tripeptide synthetase</fullName>
    </alternativeName>
</protein>
<keyword evidence="10 20" id="KW-0573">Peptidoglycan synthesis</keyword>
<dbReference type="EC" id="6.3.2.13" evidence="15 20"/>
<feature type="binding site" evidence="20">
    <location>
        <position position="383"/>
    </location>
    <ligand>
        <name>meso-2,6-diaminopimelate</name>
        <dbReference type="ChEBI" id="CHEBI:57791"/>
    </ligand>
</feature>
<reference evidence="25 26" key="1">
    <citation type="submission" date="2013-08" db="EMBL/GenBank/DDBJ databases">
        <authorList>
            <person name="Huang J."/>
            <person name="Wang G."/>
        </authorList>
    </citation>
    <scope>NUCLEOTIDE SEQUENCE [LARGE SCALE GENOMIC DNA]</scope>
    <source>
        <strain evidence="25 26">JSM 072002</strain>
    </source>
</reference>
<feature type="binding site" evidence="20">
    <location>
        <position position="31"/>
    </location>
    <ligand>
        <name>UDP-N-acetyl-alpha-D-muramoyl-L-alanyl-D-glutamate</name>
        <dbReference type="ChEBI" id="CHEBI:83900"/>
    </ligand>
</feature>
<comment type="catalytic activity">
    <reaction evidence="13 20">
        <text>UDP-N-acetyl-alpha-D-muramoyl-L-alanyl-D-glutamate + meso-2,6-diaminopimelate + ATP = UDP-N-acetyl-alpha-D-muramoyl-L-alanyl-gamma-D-glutamyl-meso-2,6-diaminopimelate + ADP + phosphate + H(+)</text>
        <dbReference type="Rhea" id="RHEA:23676"/>
        <dbReference type="ChEBI" id="CHEBI:15378"/>
        <dbReference type="ChEBI" id="CHEBI:30616"/>
        <dbReference type="ChEBI" id="CHEBI:43474"/>
        <dbReference type="ChEBI" id="CHEBI:57791"/>
        <dbReference type="ChEBI" id="CHEBI:83900"/>
        <dbReference type="ChEBI" id="CHEBI:83905"/>
        <dbReference type="ChEBI" id="CHEBI:456216"/>
        <dbReference type="EC" id="6.3.2.13"/>
    </reaction>
</comment>
<dbReference type="PANTHER" id="PTHR23135">
    <property type="entry name" value="MUR LIGASE FAMILY MEMBER"/>
    <property type="match status" value="1"/>
</dbReference>
<evidence type="ECO:0000256" key="21">
    <source>
        <dbReference type="RuleBase" id="RU004135"/>
    </source>
</evidence>
<comment type="caution">
    <text evidence="25">The sequence shown here is derived from an EMBL/GenBank/DDBJ whole genome shotgun (WGS) entry which is preliminary data.</text>
</comment>
<dbReference type="InterPro" id="IPR004101">
    <property type="entry name" value="Mur_ligase_C"/>
</dbReference>
<dbReference type="OrthoDB" id="9800958at2"/>
<feature type="binding site" evidence="20">
    <location>
        <position position="457"/>
    </location>
    <ligand>
        <name>meso-2,6-diaminopimelate</name>
        <dbReference type="ChEBI" id="CHEBI:57791"/>
    </ligand>
</feature>
<feature type="domain" description="Mur ligase N-terminal catalytic" evidence="22">
    <location>
        <begin position="23"/>
        <end position="95"/>
    </location>
</feature>
<evidence type="ECO:0000256" key="2">
    <source>
        <dbReference type="ARBA" id="ARBA00005898"/>
    </source>
</evidence>
<dbReference type="InterPro" id="IPR005761">
    <property type="entry name" value="UDP-N-AcMur-Glu-dNH2Pim_ligase"/>
</dbReference>
<evidence type="ECO:0000259" key="23">
    <source>
        <dbReference type="Pfam" id="PF02875"/>
    </source>
</evidence>
<evidence type="ECO:0000256" key="19">
    <source>
        <dbReference type="ARBA" id="ARBA00081560"/>
    </source>
</evidence>
<evidence type="ECO:0000256" key="9">
    <source>
        <dbReference type="ARBA" id="ARBA00022960"/>
    </source>
</evidence>
<keyword evidence="9 20" id="KW-0133">Cell shape</keyword>
<comment type="PTM">
    <text evidence="20">Carboxylation is probably crucial for Mg(2+) binding and, consequently, for the gamma-phosphate positioning of ATP.</text>
</comment>
<dbReference type="Gene3D" id="3.90.190.20">
    <property type="entry name" value="Mur ligase, C-terminal domain"/>
    <property type="match status" value="1"/>
</dbReference>
<evidence type="ECO:0000256" key="10">
    <source>
        <dbReference type="ARBA" id="ARBA00022984"/>
    </source>
</evidence>
<feature type="modified residue" description="N6-carboxylysine" evidence="20">
    <location>
        <position position="218"/>
    </location>
</feature>
<dbReference type="GO" id="GO:0005524">
    <property type="term" value="F:ATP binding"/>
    <property type="evidence" value="ECO:0007669"/>
    <property type="project" value="UniProtKB-UniRule"/>
</dbReference>
<dbReference type="GO" id="GO:0005737">
    <property type="term" value="C:cytoplasm"/>
    <property type="evidence" value="ECO:0007669"/>
    <property type="project" value="UniProtKB-SubCell"/>
</dbReference>